<keyword evidence="3" id="KW-1185">Reference proteome</keyword>
<feature type="transmembrane region" description="Helical" evidence="1">
    <location>
        <begin position="248"/>
        <end position="266"/>
    </location>
</feature>
<comment type="caution">
    <text evidence="2">The sequence shown here is derived from an EMBL/GenBank/DDBJ whole genome shotgun (WGS) entry which is preliminary data.</text>
</comment>
<keyword evidence="1" id="KW-0472">Membrane</keyword>
<feature type="transmembrane region" description="Helical" evidence="1">
    <location>
        <begin position="12"/>
        <end position="31"/>
    </location>
</feature>
<proteinExistence type="predicted"/>
<feature type="transmembrane region" description="Helical" evidence="1">
    <location>
        <begin position="168"/>
        <end position="187"/>
    </location>
</feature>
<dbReference type="Gene3D" id="1.20.120.1760">
    <property type="match status" value="1"/>
</dbReference>
<dbReference type="Proteomes" id="UP000828390">
    <property type="component" value="Unassembled WGS sequence"/>
</dbReference>
<reference evidence="2" key="1">
    <citation type="journal article" date="2019" name="bioRxiv">
        <title>The Genome of the Zebra Mussel, Dreissena polymorpha: A Resource for Invasive Species Research.</title>
        <authorList>
            <person name="McCartney M.A."/>
            <person name="Auch B."/>
            <person name="Kono T."/>
            <person name="Mallez S."/>
            <person name="Zhang Y."/>
            <person name="Obille A."/>
            <person name="Becker A."/>
            <person name="Abrahante J.E."/>
            <person name="Garbe J."/>
            <person name="Badalamenti J.P."/>
            <person name="Herman A."/>
            <person name="Mangelson H."/>
            <person name="Liachko I."/>
            <person name="Sullivan S."/>
            <person name="Sone E.D."/>
            <person name="Koren S."/>
            <person name="Silverstein K.A.T."/>
            <person name="Beckman K.B."/>
            <person name="Gohl D.M."/>
        </authorList>
    </citation>
    <scope>NUCLEOTIDE SEQUENCE</scope>
    <source>
        <strain evidence="2">Duluth1</strain>
        <tissue evidence="2">Whole animal</tissue>
    </source>
</reference>
<feature type="transmembrane region" description="Helical" evidence="1">
    <location>
        <begin position="304"/>
        <end position="324"/>
    </location>
</feature>
<protein>
    <submittedName>
        <fullName evidence="2">Uncharacterized protein</fullName>
    </submittedName>
</protein>
<dbReference type="AlphaFoldDB" id="A0A9D4KKX9"/>
<sequence>MISHFAMNISCNGKFIAILCSAIILAFFVAMDTHLYFTLQQTSLVHQDPRVPGHWSPFKPLSVKLIMTDPFNHYIIGPSAEYFDEITSFSKVFYFITPNMISLTHLATSFISAKMVASESLGKRRFGVILYQFRSWLDDLDGVVYRSHTNQRGNYQSNHNTLGYYVDIYSDIIGGVVLMFGTLFYLFKSLPLANGKQAYTPLPLTKPQEVNSSGQVSVNSPNRNLNFSFLNIFGSSDRPTHGYTKKFIFYKVLCVGMCVFVASGTWDKVVEKYTAIFQTDLQDPVLESIQTDALHSGSLWLIIYLWRIWEGQCIIHMVCIAVFIDRIWEFFTFFQYLGYIIIFFVNLLSYIHISQVRNALKM</sequence>
<reference evidence="2" key="2">
    <citation type="submission" date="2020-11" db="EMBL/GenBank/DDBJ databases">
        <authorList>
            <person name="McCartney M.A."/>
            <person name="Auch B."/>
            <person name="Kono T."/>
            <person name="Mallez S."/>
            <person name="Becker A."/>
            <person name="Gohl D.M."/>
            <person name="Silverstein K.A.T."/>
            <person name="Koren S."/>
            <person name="Bechman K.B."/>
            <person name="Herman A."/>
            <person name="Abrahante J.E."/>
            <person name="Garbe J."/>
        </authorList>
    </citation>
    <scope>NUCLEOTIDE SEQUENCE</scope>
    <source>
        <strain evidence="2">Duluth1</strain>
        <tissue evidence="2">Whole animal</tissue>
    </source>
</reference>
<organism evidence="2 3">
    <name type="scientific">Dreissena polymorpha</name>
    <name type="common">Zebra mussel</name>
    <name type="synonym">Mytilus polymorpha</name>
    <dbReference type="NCBI Taxonomy" id="45954"/>
    <lineage>
        <taxon>Eukaryota</taxon>
        <taxon>Metazoa</taxon>
        <taxon>Spiralia</taxon>
        <taxon>Lophotrochozoa</taxon>
        <taxon>Mollusca</taxon>
        <taxon>Bivalvia</taxon>
        <taxon>Autobranchia</taxon>
        <taxon>Heteroconchia</taxon>
        <taxon>Euheterodonta</taxon>
        <taxon>Imparidentia</taxon>
        <taxon>Neoheterodontei</taxon>
        <taxon>Myida</taxon>
        <taxon>Dreissenoidea</taxon>
        <taxon>Dreissenidae</taxon>
        <taxon>Dreissena</taxon>
    </lineage>
</organism>
<dbReference type="OrthoDB" id="10253254at2759"/>
<gene>
    <name evidence="2" type="ORF">DPMN_114891</name>
</gene>
<evidence type="ECO:0000313" key="3">
    <source>
        <dbReference type="Proteomes" id="UP000828390"/>
    </source>
</evidence>
<dbReference type="EMBL" id="JAIWYP010000004">
    <property type="protein sequence ID" value="KAH3841428.1"/>
    <property type="molecule type" value="Genomic_DNA"/>
</dbReference>
<keyword evidence="1" id="KW-0812">Transmembrane</keyword>
<name>A0A9D4KKX9_DREPO</name>
<feature type="transmembrane region" description="Helical" evidence="1">
    <location>
        <begin position="336"/>
        <end position="353"/>
    </location>
</feature>
<evidence type="ECO:0000313" key="2">
    <source>
        <dbReference type="EMBL" id="KAH3841428.1"/>
    </source>
</evidence>
<accession>A0A9D4KKX9</accession>
<dbReference type="InterPro" id="IPR043130">
    <property type="entry name" value="CDP-OH_PTrfase_TM_dom"/>
</dbReference>
<keyword evidence="1" id="KW-1133">Transmembrane helix</keyword>
<evidence type="ECO:0000256" key="1">
    <source>
        <dbReference type="SAM" id="Phobius"/>
    </source>
</evidence>